<comment type="similarity">
    <text evidence="1">Belongs to the HIBADH-related family.</text>
</comment>
<keyword evidence="3" id="KW-0520">NAD</keyword>
<reference evidence="7 8" key="1">
    <citation type="journal article" date="2008" name="Proc. Natl. Acad. Sci. U.S.A.">
        <title>Niche adaptation and genome expansion in the chlorophyll d-producing cyanobacterium Acaryochloris marina.</title>
        <authorList>
            <person name="Swingley W.D."/>
            <person name="Chen M."/>
            <person name="Cheung P.C."/>
            <person name="Conrad A.L."/>
            <person name="Dejesa L.C."/>
            <person name="Hao J."/>
            <person name="Honchak B.M."/>
            <person name="Karbach L.E."/>
            <person name="Kurdoglu A."/>
            <person name="Lahiri S."/>
            <person name="Mastrian S.D."/>
            <person name="Miyashita H."/>
            <person name="Page L."/>
            <person name="Ramakrishna P."/>
            <person name="Satoh S."/>
            <person name="Sattley W.M."/>
            <person name="Shimada Y."/>
            <person name="Taylor H.L."/>
            <person name="Tomo T."/>
            <person name="Tsuchiya T."/>
            <person name="Wang Z.T."/>
            <person name="Raymond J."/>
            <person name="Mimuro M."/>
            <person name="Blankenship R.E."/>
            <person name="Touchman J.W."/>
        </authorList>
    </citation>
    <scope>NUCLEOTIDE SEQUENCE [LARGE SCALE GENOMIC DNA]</scope>
    <source>
        <strain evidence="8">MBIC 11017</strain>
    </source>
</reference>
<proteinExistence type="inferred from homology"/>
<evidence type="ECO:0000313" key="7">
    <source>
        <dbReference type="EMBL" id="ABW29911.1"/>
    </source>
</evidence>
<dbReference type="PIRSF" id="PIRSF000103">
    <property type="entry name" value="HIBADH"/>
    <property type="match status" value="1"/>
</dbReference>
<dbReference type="SUPFAM" id="SSF48179">
    <property type="entry name" value="6-phosphogluconate dehydrogenase C-terminal domain-like"/>
    <property type="match status" value="1"/>
</dbReference>
<dbReference type="PANTHER" id="PTHR43580:SF9">
    <property type="entry name" value="GLYOXYLATE_SUCCINIC SEMIALDEHYDE REDUCTASE 1"/>
    <property type="match status" value="1"/>
</dbReference>
<dbReference type="GO" id="GO:0051287">
    <property type="term" value="F:NAD binding"/>
    <property type="evidence" value="ECO:0007669"/>
    <property type="project" value="InterPro"/>
</dbReference>
<dbReference type="STRING" id="329726.AM1_4940"/>
<evidence type="ECO:0000256" key="2">
    <source>
        <dbReference type="ARBA" id="ARBA00023002"/>
    </source>
</evidence>
<dbReference type="Proteomes" id="UP000000268">
    <property type="component" value="Chromosome"/>
</dbReference>
<dbReference type="EMBL" id="CP000828">
    <property type="protein sequence ID" value="ABW29911.1"/>
    <property type="molecule type" value="Genomic_DNA"/>
</dbReference>
<feature type="domain" description="6-phosphogluconate dehydrogenase NADP-binding" evidence="5">
    <location>
        <begin position="2"/>
        <end position="151"/>
    </location>
</feature>
<dbReference type="AlphaFoldDB" id="B0C4M8"/>
<dbReference type="SUPFAM" id="SSF51735">
    <property type="entry name" value="NAD(P)-binding Rossmann-fold domains"/>
    <property type="match status" value="1"/>
</dbReference>
<dbReference type="Gene3D" id="1.10.1040.10">
    <property type="entry name" value="N-(1-d-carboxylethyl)-l-norvaline Dehydrogenase, domain 2"/>
    <property type="match status" value="1"/>
</dbReference>
<evidence type="ECO:0000256" key="3">
    <source>
        <dbReference type="ARBA" id="ARBA00023027"/>
    </source>
</evidence>
<protein>
    <submittedName>
        <fullName evidence="7">3-hydroxyacid dehydrogenase</fullName>
    </submittedName>
</protein>
<dbReference type="OrthoDB" id="9786703at2"/>
<sequence>MQVGFIGTGLMGAPMAARLVEVGHSVMAYNRTASKVEPLRGLGVAITPSPTQVIQSADVIILMLTNAAAIQELLTPTASALSGRTIIQMGTIAPAESKAIHEQVQAVGGTYLEAPVLGSIPESKAGTLLVMAGAAPQDFENQLPLLKAFGPDPLLVGPVGTAAALKLALNQLIGGLTTAFATSLSFCQTYGVEVETFMQILRNSALYAPTFDKKLTRMLDQNFENPNFPTKHLLKDMTLFQQAAQAEGLPTENTEAIQTIIQRAMAQFANADYSALYTAVQKAEPNG</sequence>
<dbReference type="PANTHER" id="PTHR43580">
    <property type="entry name" value="OXIDOREDUCTASE GLYR1-RELATED"/>
    <property type="match status" value="1"/>
</dbReference>
<dbReference type="RefSeq" id="WP_012165184.1">
    <property type="nucleotide sequence ID" value="NC_009925.1"/>
</dbReference>
<dbReference type="InterPro" id="IPR051265">
    <property type="entry name" value="HIBADH-related_NP60_sf"/>
</dbReference>
<gene>
    <name evidence="7" type="ordered locus">AM1_4940</name>
</gene>
<dbReference type="InterPro" id="IPR015815">
    <property type="entry name" value="HIBADH-related"/>
</dbReference>
<keyword evidence="2" id="KW-0560">Oxidoreductase</keyword>
<dbReference type="Pfam" id="PF14833">
    <property type="entry name" value="NAD_binding_11"/>
    <property type="match status" value="1"/>
</dbReference>
<organism evidence="7 8">
    <name type="scientific">Acaryochloris marina (strain MBIC 11017)</name>
    <dbReference type="NCBI Taxonomy" id="329726"/>
    <lineage>
        <taxon>Bacteria</taxon>
        <taxon>Bacillati</taxon>
        <taxon>Cyanobacteriota</taxon>
        <taxon>Cyanophyceae</taxon>
        <taxon>Acaryochloridales</taxon>
        <taxon>Acaryochloridaceae</taxon>
        <taxon>Acaryochloris</taxon>
    </lineage>
</organism>
<feature type="domain" description="3-hydroxyisobutyrate dehydrogenase-like NAD-binding" evidence="6">
    <location>
        <begin position="160"/>
        <end position="278"/>
    </location>
</feature>
<dbReference type="InterPro" id="IPR036291">
    <property type="entry name" value="NAD(P)-bd_dom_sf"/>
</dbReference>
<dbReference type="GO" id="GO:0050661">
    <property type="term" value="F:NADP binding"/>
    <property type="evidence" value="ECO:0007669"/>
    <property type="project" value="InterPro"/>
</dbReference>
<dbReference type="eggNOG" id="COG2084">
    <property type="taxonomic scope" value="Bacteria"/>
</dbReference>
<evidence type="ECO:0000256" key="1">
    <source>
        <dbReference type="ARBA" id="ARBA00009080"/>
    </source>
</evidence>
<dbReference type="GO" id="GO:0016491">
    <property type="term" value="F:oxidoreductase activity"/>
    <property type="evidence" value="ECO:0007669"/>
    <property type="project" value="UniProtKB-KW"/>
</dbReference>
<dbReference type="InterPro" id="IPR008927">
    <property type="entry name" value="6-PGluconate_DH-like_C_sf"/>
</dbReference>
<dbReference type="InterPro" id="IPR013328">
    <property type="entry name" value="6PGD_dom2"/>
</dbReference>
<keyword evidence="8" id="KW-1185">Reference proteome</keyword>
<feature type="active site" evidence="4">
    <location>
        <position position="166"/>
    </location>
</feature>
<evidence type="ECO:0000313" key="8">
    <source>
        <dbReference type="Proteomes" id="UP000000268"/>
    </source>
</evidence>
<dbReference type="HOGENOM" id="CLU_035117_0_8_3"/>
<dbReference type="KEGG" id="amr:AM1_4940"/>
<dbReference type="Pfam" id="PF03446">
    <property type="entry name" value="NAD_binding_2"/>
    <property type="match status" value="1"/>
</dbReference>
<evidence type="ECO:0000256" key="4">
    <source>
        <dbReference type="PIRSR" id="PIRSR000103-1"/>
    </source>
</evidence>
<dbReference type="InterPro" id="IPR029154">
    <property type="entry name" value="HIBADH-like_NADP-bd"/>
</dbReference>
<dbReference type="Gene3D" id="3.40.50.720">
    <property type="entry name" value="NAD(P)-binding Rossmann-like Domain"/>
    <property type="match status" value="1"/>
</dbReference>
<dbReference type="InterPro" id="IPR006115">
    <property type="entry name" value="6PGDH_NADP-bd"/>
</dbReference>
<accession>B0C4M8</accession>
<evidence type="ECO:0000259" key="5">
    <source>
        <dbReference type="Pfam" id="PF03446"/>
    </source>
</evidence>
<name>B0C4M8_ACAM1</name>
<evidence type="ECO:0000259" key="6">
    <source>
        <dbReference type="Pfam" id="PF14833"/>
    </source>
</evidence>